<protein>
    <submittedName>
        <fullName evidence="2">Uncharacterized protein</fullName>
    </submittedName>
</protein>
<evidence type="ECO:0000313" key="3">
    <source>
        <dbReference type="Proteomes" id="UP000005204"/>
    </source>
</evidence>
<evidence type="ECO:0000313" key="2">
    <source>
        <dbReference type="EnsemblMetazoa" id="XP_037875985.1"/>
    </source>
</evidence>
<evidence type="ECO:0000256" key="1">
    <source>
        <dbReference type="SAM" id="SignalP"/>
    </source>
</evidence>
<sequence>MMVTMLLPLYAILTISNILMKMENYNIPHTPELRNIRVRRNIDVLHSNNYEYTQGNTLKNIRDVFNKYSIIKRRKRDGNSYSQANTQVPYSYYNYNTAYKTPTINYYNVRNANIPYYDNKNPIYNNQYINKTPYGGLYNNKYTLASGLNNLNRTNTVRYSDDATTRSANFDNAESATSYNVLLNNKIETTTLKPKVVSAHIFSSAWCPQFLKKIGNLCLDVDSLDY</sequence>
<dbReference type="EnsemblMetazoa" id="XM_038020057.1">
    <property type="protein sequence ID" value="XP_037875985.1"/>
    <property type="gene ID" value="LOC119630492"/>
</dbReference>
<keyword evidence="1" id="KW-0732">Signal</keyword>
<reference evidence="3" key="1">
    <citation type="journal article" date="2008" name="Insect Biochem. Mol. Biol.">
        <title>The genome of a lepidopteran model insect, the silkworm Bombyx mori.</title>
        <authorList>
            <consortium name="International Silkworm Genome Consortium"/>
        </authorList>
    </citation>
    <scope>NUCLEOTIDE SEQUENCE [LARGE SCALE GENOMIC DNA]</scope>
    <source>
        <strain evidence="3">p50T</strain>
    </source>
</reference>
<feature type="chain" id="PRO_5035894487" evidence="1">
    <location>
        <begin position="17"/>
        <end position="226"/>
    </location>
</feature>
<feature type="signal peptide" evidence="1">
    <location>
        <begin position="1"/>
        <end position="16"/>
    </location>
</feature>
<proteinExistence type="predicted"/>
<organism evidence="2 3">
    <name type="scientific">Bombyx mori</name>
    <name type="common">Silk moth</name>
    <dbReference type="NCBI Taxonomy" id="7091"/>
    <lineage>
        <taxon>Eukaryota</taxon>
        <taxon>Metazoa</taxon>
        <taxon>Ecdysozoa</taxon>
        <taxon>Arthropoda</taxon>
        <taxon>Hexapoda</taxon>
        <taxon>Insecta</taxon>
        <taxon>Pterygota</taxon>
        <taxon>Neoptera</taxon>
        <taxon>Endopterygota</taxon>
        <taxon>Lepidoptera</taxon>
        <taxon>Glossata</taxon>
        <taxon>Ditrysia</taxon>
        <taxon>Bombycoidea</taxon>
        <taxon>Bombycidae</taxon>
        <taxon>Bombycinae</taxon>
        <taxon>Bombyx</taxon>
    </lineage>
</organism>
<accession>A0A8R2R8K0</accession>
<reference evidence="2" key="2">
    <citation type="submission" date="2022-06" db="UniProtKB">
        <authorList>
            <consortium name="EnsemblMetazoa"/>
        </authorList>
    </citation>
    <scope>IDENTIFICATION</scope>
    <source>
        <strain evidence="2">p50T (Dazao)</strain>
    </source>
</reference>
<dbReference type="Proteomes" id="UP000005204">
    <property type="component" value="Unassembled WGS sequence"/>
</dbReference>
<name>A0A8R2R8K0_BOMMO</name>
<dbReference type="AlphaFoldDB" id="A0A8R2R8K0"/>
<keyword evidence="3" id="KW-1185">Reference proteome</keyword>